<dbReference type="CDD" id="cd04640">
    <property type="entry name" value="CBS_pair_proteobact"/>
    <property type="match status" value="1"/>
</dbReference>
<dbReference type="PANTHER" id="PTHR43080:SF2">
    <property type="entry name" value="CBS DOMAIN-CONTAINING PROTEIN"/>
    <property type="match status" value="1"/>
</dbReference>
<dbReference type="EMBL" id="CP002086">
    <property type="protein sequence ID" value="ADJ27067.1"/>
    <property type="molecule type" value="Genomic_DNA"/>
</dbReference>
<keyword evidence="1 2" id="KW-0129">CBS domain</keyword>
<dbReference type="Proteomes" id="UP000000393">
    <property type="component" value="Chromosome"/>
</dbReference>
<evidence type="ECO:0000256" key="1">
    <source>
        <dbReference type="ARBA" id="ARBA00023122"/>
    </source>
</evidence>
<dbReference type="InterPro" id="IPR046342">
    <property type="entry name" value="CBS_dom_sf"/>
</dbReference>
<organism evidence="4 5">
    <name type="scientific">Nitrosococcus watsoni (strain C-113)</name>
    <dbReference type="NCBI Taxonomy" id="105559"/>
    <lineage>
        <taxon>Bacteria</taxon>
        <taxon>Pseudomonadati</taxon>
        <taxon>Pseudomonadota</taxon>
        <taxon>Gammaproteobacteria</taxon>
        <taxon>Chromatiales</taxon>
        <taxon>Chromatiaceae</taxon>
        <taxon>Nitrosococcus</taxon>
    </lineage>
</organism>
<dbReference type="eggNOG" id="COG0517">
    <property type="taxonomic scope" value="Bacteria"/>
</dbReference>
<proteinExistence type="predicted"/>
<dbReference type="KEGG" id="nwa:Nwat_0087"/>
<dbReference type="PANTHER" id="PTHR43080">
    <property type="entry name" value="CBS DOMAIN-CONTAINING PROTEIN CBSX3, MITOCHONDRIAL"/>
    <property type="match status" value="1"/>
</dbReference>
<sequence>MDNGYFKLATHSLPEGTQVFRFLQNLPEKVTMASPAIDVMTDLRRVKAVTISSDLSIDSALQKMISEGVRLLLVTASDGAVIGAITAHDILGEKPIRLISQEHMPHSEIQVADVMTPRNQLEALDMEDVYQASVGNVVEVLREARRQHALVLDRGTEATGPVVRGIFSITQIGKQLGMEIQATGRVQSFAEMEAWLIHGEEMGMSSTVIS</sequence>
<feature type="domain" description="CBS" evidence="3">
    <location>
        <begin position="115"/>
        <end position="183"/>
    </location>
</feature>
<dbReference type="PROSITE" id="PS51371">
    <property type="entry name" value="CBS"/>
    <property type="match status" value="2"/>
</dbReference>
<name>D8K872_NITWC</name>
<gene>
    <name evidence="4" type="ordered locus">Nwat_0087</name>
</gene>
<dbReference type="OrthoDB" id="5295117at2"/>
<protein>
    <submittedName>
        <fullName evidence="4">Putative signal transduction protein with CBS domains</fullName>
    </submittedName>
</protein>
<accession>D8K872</accession>
<reference evidence="4 5" key="1">
    <citation type="submission" date="2010-06" db="EMBL/GenBank/DDBJ databases">
        <title>Complete sequence of chromosome of Nitrosococcus watsoni C-113.</title>
        <authorList>
            <consortium name="US DOE Joint Genome Institute"/>
            <person name="Lucas S."/>
            <person name="Copeland A."/>
            <person name="Lapidus A."/>
            <person name="Cheng J.-F."/>
            <person name="Bruce D."/>
            <person name="Goodwin L."/>
            <person name="Pitluck S."/>
            <person name="Malfatti S.A."/>
            <person name="Chain P.S.G."/>
            <person name="Land M."/>
            <person name="Hauser L."/>
            <person name="Kyrpides N."/>
            <person name="Ivanova N."/>
            <person name="Cambell M.A."/>
            <person name="Heidelberg J.F."/>
            <person name="Klotz M.G."/>
            <person name="Woyke T."/>
        </authorList>
    </citation>
    <scope>NUCLEOTIDE SEQUENCE [LARGE SCALE GENOMIC DNA]</scope>
    <source>
        <strain evidence="4 5">C-113</strain>
    </source>
</reference>
<dbReference type="InterPro" id="IPR051257">
    <property type="entry name" value="Diverse_CBS-Domain"/>
</dbReference>
<evidence type="ECO:0000313" key="4">
    <source>
        <dbReference type="EMBL" id="ADJ27067.1"/>
    </source>
</evidence>
<evidence type="ECO:0000313" key="5">
    <source>
        <dbReference type="Proteomes" id="UP000000393"/>
    </source>
</evidence>
<dbReference type="AlphaFoldDB" id="D8K872"/>
<evidence type="ECO:0000256" key="2">
    <source>
        <dbReference type="PROSITE-ProRule" id="PRU00703"/>
    </source>
</evidence>
<dbReference type="RefSeq" id="WP_013219179.1">
    <property type="nucleotide sequence ID" value="NC_014315.1"/>
</dbReference>
<dbReference type="HOGENOM" id="CLU_111159_0_0_6"/>
<dbReference type="STRING" id="105559.Nwat_0087"/>
<dbReference type="Gene3D" id="3.10.580.10">
    <property type="entry name" value="CBS-domain"/>
    <property type="match status" value="1"/>
</dbReference>
<evidence type="ECO:0000259" key="3">
    <source>
        <dbReference type="PROSITE" id="PS51371"/>
    </source>
</evidence>
<dbReference type="Pfam" id="PF00571">
    <property type="entry name" value="CBS"/>
    <property type="match status" value="1"/>
</dbReference>
<keyword evidence="5" id="KW-1185">Reference proteome</keyword>
<dbReference type="SUPFAM" id="SSF54631">
    <property type="entry name" value="CBS-domain pair"/>
    <property type="match status" value="1"/>
</dbReference>
<feature type="domain" description="CBS" evidence="3">
    <location>
        <begin position="40"/>
        <end position="102"/>
    </location>
</feature>
<dbReference type="InterPro" id="IPR000644">
    <property type="entry name" value="CBS_dom"/>
</dbReference>